<dbReference type="EMBL" id="CP029600">
    <property type="protein sequence ID" value="AWO00261.1"/>
    <property type="molecule type" value="Genomic_DNA"/>
</dbReference>
<proteinExistence type="predicted"/>
<evidence type="ECO:0000313" key="2">
    <source>
        <dbReference type="Proteomes" id="UP000246099"/>
    </source>
</evidence>
<sequence>MQQKTAALIGKYLVSFKCPTGTLRYVLHIDSAHGAFFYGRMENDTRYHPRRQDFCHIKGILAEKKHYDFIMKPVFNGDQPFTLPCAPYEWLLNNKTYFRFVEDNIIRGYMVVNNDPEIPQFTFSGMRQQPLH</sequence>
<reference evidence="1 2" key="1">
    <citation type="submission" date="2018-05" db="EMBL/GenBank/DDBJ databases">
        <title>Chitinophaga sp. nov., isolated from rhizosphere soil of Alhagi.</title>
        <authorList>
            <person name="Liu Y."/>
        </authorList>
    </citation>
    <scope>NUCLEOTIDE SEQUENCE [LARGE SCALE GENOMIC DNA]</scope>
    <source>
        <strain evidence="1 2">T22</strain>
    </source>
</reference>
<name>A0ABN5LLJ8_9BACT</name>
<organism evidence="1 2">
    <name type="scientific">Chitinophaga alhagiae</name>
    <dbReference type="NCBI Taxonomy" id="2203219"/>
    <lineage>
        <taxon>Bacteria</taxon>
        <taxon>Pseudomonadati</taxon>
        <taxon>Bacteroidota</taxon>
        <taxon>Chitinophagia</taxon>
        <taxon>Chitinophagales</taxon>
        <taxon>Chitinophagaceae</taxon>
        <taxon>Chitinophaga</taxon>
    </lineage>
</organism>
<evidence type="ECO:0000313" key="1">
    <source>
        <dbReference type="EMBL" id="AWO00261.1"/>
    </source>
</evidence>
<accession>A0ABN5LLJ8</accession>
<keyword evidence="2" id="KW-1185">Reference proteome</keyword>
<dbReference type="Proteomes" id="UP000246099">
    <property type="component" value="Chromosome"/>
</dbReference>
<dbReference type="RefSeq" id="WP_119075474.1">
    <property type="nucleotide sequence ID" value="NZ_CP029600.1"/>
</dbReference>
<gene>
    <name evidence="1" type="ORF">DLD77_00330</name>
</gene>
<protein>
    <submittedName>
        <fullName evidence="1">Uncharacterized protein</fullName>
    </submittedName>
</protein>